<feature type="region of interest" description="Disordered" evidence="3">
    <location>
        <begin position="556"/>
        <end position="577"/>
    </location>
</feature>
<evidence type="ECO:0000313" key="5">
    <source>
        <dbReference type="EMBL" id="CAX00640.1"/>
    </source>
</evidence>
<evidence type="ECO:0000256" key="1">
    <source>
        <dbReference type="ARBA" id="ARBA00023236"/>
    </source>
</evidence>
<dbReference type="SMART" id="SM00490">
    <property type="entry name" value="HELICc"/>
    <property type="match status" value="1"/>
</dbReference>
<dbReference type="PANTHER" id="PTHR41313">
    <property type="entry name" value="ADENINE-SPECIFIC METHYLTRANSFERASE"/>
    <property type="match status" value="1"/>
</dbReference>
<name>C0MFK4_STRS7</name>
<dbReference type="GO" id="GO:0016787">
    <property type="term" value="F:hydrolase activity"/>
    <property type="evidence" value="ECO:0007669"/>
    <property type="project" value="InterPro"/>
</dbReference>
<gene>
    <name evidence="5" type="ordered locus">SZO_17760</name>
</gene>
<dbReference type="SUPFAM" id="SSF53335">
    <property type="entry name" value="S-adenosyl-L-methionine-dependent methyltransferases"/>
    <property type="match status" value="1"/>
</dbReference>
<dbReference type="GO" id="GO:0008757">
    <property type="term" value="F:S-adenosylmethionine-dependent methyltransferase activity"/>
    <property type="evidence" value="ECO:0007669"/>
    <property type="project" value="InterPro"/>
</dbReference>
<keyword evidence="1" id="KW-0742">SOS response</keyword>
<dbReference type="Pfam" id="PF08241">
    <property type="entry name" value="Methyltransf_11"/>
    <property type="match status" value="1"/>
</dbReference>
<evidence type="ECO:0000256" key="3">
    <source>
        <dbReference type="SAM" id="MobiDB-lite"/>
    </source>
</evidence>
<dbReference type="InterPro" id="IPR014001">
    <property type="entry name" value="Helicase_ATP-bd"/>
</dbReference>
<dbReference type="Gene3D" id="3.40.50.300">
    <property type="entry name" value="P-loop containing nucleotide triphosphate hydrolases"/>
    <property type="match status" value="2"/>
</dbReference>
<dbReference type="eggNOG" id="COG0553">
    <property type="taxonomic scope" value="Bacteria"/>
</dbReference>
<dbReference type="GO" id="GO:0003677">
    <property type="term" value="F:DNA binding"/>
    <property type="evidence" value="ECO:0007669"/>
    <property type="project" value="InterPro"/>
</dbReference>
<dbReference type="PRINTS" id="PR00507">
    <property type="entry name" value="N12N6MTFRASE"/>
</dbReference>
<dbReference type="InterPro" id="IPR013216">
    <property type="entry name" value="Methyltransf_11"/>
</dbReference>
<keyword evidence="2" id="KW-0175">Coiled coil</keyword>
<keyword evidence="1" id="KW-0227">DNA damage</keyword>
<evidence type="ECO:0000259" key="4">
    <source>
        <dbReference type="PROSITE" id="PS51194"/>
    </source>
</evidence>
<dbReference type="PANTHER" id="PTHR41313:SF1">
    <property type="entry name" value="DNA METHYLASE ADENINE-SPECIFIC DOMAIN-CONTAINING PROTEIN"/>
    <property type="match status" value="1"/>
</dbReference>
<keyword evidence="5" id="KW-0347">Helicase</keyword>
<dbReference type="Pfam" id="PF04851">
    <property type="entry name" value="ResIII"/>
    <property type="match status" value="1"/>
</dbReference>
<feature type="coiled-coil region" evidence="2">
    <location>
        <begin position="2197"/>
        <end position="2224"/>
    </location>
</feature>
<dbReference type="InterPro" id="IPR029063">
    <property type="entry name" value="SAM-dependent_MTases_sf"/>
</dbReference>
<dbReference type="GO" id="GO:0004386">
    <property type="term" value="F:helicase activity"/>
    <property type="evidence" value="ECO:0007669"/>
    <property type="project" value="UniProtKB-KW"/>
</dbReference>
<dbReference type="InterPro" id="IPR001650">
    <property type="entry name" value="Helicase_C-like"/>
</dbReference>
<organism evidence="6">
    <name type="scientific">Streptococcus equi subsp. zooepidemicus (strain H70)</name>
    <dbReference type="NCBI Taxonomy" id="553483"/>
    <lineage>
        <taxon>Bacteria</taxon>
        <taxon>Bacillati</taxon>
        <taxon>Bacillota</taxon>
        <taxon>Bacilli</taxon>
        <taxon>Lactobacillales</taxon>
        <taxon>Streptococcaceae</taxon>
        <taxon>Streptococcus</taxon>
    </lineage>
</organism>
<feature type="domain" description="Helicase C-terminal" evidence="4">
    <location>
        <begin position="1856"/>
        <end position="2033"/>
    </location>
</feature>
<protein>
    <submittedName>
        <fullName evidence="5">Putative helicase</fullName>
    </submittedName>
</protein>
<dbReference type="InterPro" id="IPR027417">
    <property type="entry name" value="P-loop_NTPase"/>
</dbReference>
<dbReference type="HOGENOM" id="CLU_000181_7_1_9"/>
<keyword evidence="5" id="KW-0067">ATP-binding</keyword>
<dbReference type="Proteomes" id="UP000001368">
    <property type="component" value="Chromosome"/>
</dbReference>
<dbReference type="Gene3D" id="3.40.50.150">
    <property type="entry name" value="Vaccinia Virus protein VP39"/>
    <property type="match status" value="1"/>
</dbReference>
<dbReference type="eggNOG" id="COG0827">
    <property type="taxonomic scope" value="Bacteria"/>
</dbReference>
<reference evidence="5 6" key="1">
    <citation type="journal article" date="2009" name="PLoS Pathog.">
        <title>Genomic evidence for the evolution of Streptococcus equi: host restriction, increased virulence, and genetic exchange with human pathogens.</title>
        <authorList>
            <person name="Holden M.T.G."/>
            <person name="Heather Z."/>
            <person name="Paillot R."/>
            <person name="Steward K.F."/>
            <person name="Webb K."/>
            <person name="Ainslie F."/>
            <person name="Jourdan T."/>
            <person name="Bason N.C."/>
            <person name="Holroyd N.E."/>
            <person name="Mungall K."/>
            <person name="Quail M.A."/>
            <person name="Sanders M."/>
            <person name="Simmonds M."/>
            <person name="Willey D."/>
            <person name="Brooks K."/>
            <person name="Aanensen D.M."/>
            <person name="Spratt B.G."/>
            <person name="Jolley K.A."/>
            <person name="Maiden M.C.J."/>
            <person name="Kehoe M."/>
            <person name="Chanter N."/>
            <person name="Bentley S.D."/>
            <person name="Robinson C."/>
            <person name="Maskell D.J."/>
            <person name="Parkhill J."/>
            <person name="Waller A.S."/>
        </authorList>
    </citation>
    <scope>NUCLEOTIDE SEQUENCE [LARGE SCALE GENOMIC DNA]</scope>
    <source>
        <strain evidence="5 6">H70</strain>
    </source>
</reference>
<keyword evidence="5" id="KW-0378">Hydrolase</keyword>
<dbReference type="GO" id="GO:0005524">
    <property type="term" value="F:ATP binding"/>
    <property type="evidence" value="ECO:0007669"/>
    <property type="project" value="InterPro"/>
</dbReference>
<dbReference type="EMBL" id="FM204884">
    <property type="protein sequence ID" value="CAX00640.1"/>
    <property type="molecule type" value="Genomic_DNA"/>
</dbReference>
<dbReference type="SMART" id="SM00487">
    <property type="entry name" value="DEXDc"/>
    <property type="match status" value="1"/>
</dbReference>
<sequence length="2281" mass="261356">MTQEQLLEMLRARLPRDQILLESFLRYQAVHFDEDWDSLIQNFTTQRGVVSSPVQIVHFETEVSAFVEASPFDGVTDLSSYTQTFGQAGLKKLPQLNSDEKALVIEVALFNLATRFQLLDQEGAYQSISVASLLEKGRAANLVNVYRVANNLSDRISRDIEQFLLTYEPERVSTQETVEEREEAVEEKVVPEPSQDITFREEDFAIIASLDEEELSQLDLRTGQTEHLPAYEYLNLSQKFEILSHFDQVRNSRPKLPNLRRGEFDHEMEMTPIYEDNELLTYLEADGTVYDLQRPLTPQEEVVLTEMGQTILAENTEKLTRLGIDLADFDEQQGGILIDAAGRFHLNNVDLALLGGYPKATVTQLALATELLQMGLTHDKAEFFLTSQLDLEEARPIAYAFLHEELTLEEARTFESDKQSQPDLSFRDWREHLSQTEPEIIVTQEKLPNPIVEEALKHYPIDSIVSYKGQEFQVMAIEESGVNDLIRVELQNDFTDVIEQNPVLFLRTLEGITQALHVPSVEEKEKVEEPHQELDLFFFMDMEEQKEPVSQITASVSSNKREAKQEEALSEDELELEPEVTETLPVTDFYFPEVLTDFYPKTTRDKVETNVAAVRLVKSLESEHRQATPSEQELLAKYVGWGGLANEFFDEYNPKFSKEREALKTLVTDKEYSDMKQSSLTAYYTDPHLIRQMWEKLERDGFTGGKILDPSMGTGNFFAAMPKHLRENSELYGVELDTITGAIAKHLHPNSHIEVKGFETIAFNDNSFDLVLSNVPFANIRIADSHYDKPYMIHDYFVKKSLDLVHDGGQVAIISSTGTMDKRTENILQNIRETTDFLGGVRLPDSAFKAIAGTSVTTDMLFFQKHMDKGYQADDLAFSGSIRYDKDDRIWLNPYFDEDYNSQVLGTYEVRNFNGGTLSVRGTSDNLLADVQMALKQVKAPRTVDPSDIFITPDVIKRQVIDTSIPSDIRETLDQYSFGYKDSTVYYRDHKGIRVGTKTEEISYYVDEEGTFKAWDTKHSQKQIDRFNALEVTDSTALDVYVTEEAAKRGQFKGYFKKTVFYEAPLSEKEVARIKGMIDIRNAYQEVIAIQRYYNYDKDEFNHLLGHLNRTYDSFVKRFGYLNSAVNRNLFDSDDKYSLLASLEDESLDPSGKTVIYTKSLAFEKALVRPEKEVTAVSSALDALNSSLADGRGVDLDYMMSIYQTDSKASLIEELGDAIIPDPERYLNDREVVYVSRQDFLSGDVMTKLEVVDLLIKEDNSDFPWVYYQGLLEDVKPPRVTLADIDYRIGSRWIPLAVYGKFAQETFMGQTFDLTDQEVATVLEVSPIDGTLSYQSKFAFRYSTATDRSLGVPGSRYDSGRKIFENLLNSNQPTITKQVEDGDKKKHVTDVEKTTVLRAKETQLQELFQDFVASYPEVQQMIEETYNSLYNRTVSKVYDGSHLTIDGLAQNISLRPHQKNAIQRIVEEKRALLAHEVGSGKTLTMLGAGFKLKELGMVHKPLYVVPSSLTAQFGQEIMKFFSTKKVYVTTKKDFAKAKRKQFVSRIITGDYDAIVIGDSQFEKIPMSKEYQEKHIQDQIDEIINYVEEYKHDRNQNFTVKQLEKTKKKLETRLEKLNDDFKKDDVITFEELGVDKLFIDEAHNYKNLYLYTKMRNVAGIGQSEAFKSSDMFMKCRYMDEMTGGKGVVFATGTPVSNSMTELYTMQRYLQYESLKKNNLEHFDSWASTFGETQPAFELSPEGIGYRVKTRFSKFYNLPELMSMFKEVADIQTADMLNLPTPEAHYEVIKTLPSEEQKEILKSLSERADDVRNRVVEPDKDNMLKITGEARKLAIDMRLIDPAYTLSDNQKILQVVDNVERIYREGENEKATQMIFSDIGTPKSKEEGFDVYNELKDLLVDRGIPKEVIAFVHDANTDDKKNSLSRKVNSGEVRILMASTEKGGTGLNVQSRMKAVHHLDVPWRPSDIVQRNGRLIRQGNMHQEVDIYHYITKGSFDNYLWQTQENKLKYITQIMTSKDPVRSAEDIDEQTMTASDFKALATGNPYLKLKMELENELTVLDNQKRAFHRSKDEYRHTISYCEQNLPVLEKRLSQYDRDIAQSLATKSQDFIMRFDNQMMDNRAEAGDYLRKLITYNRSETKEVRTLANFRGFELKMATRSSSEPLPDMVSLTISGSNQYSVSLDLKSDVGTIQRITNAIDHILDDQEKTEEMANNLKDKLAVARVEVEKVFPKEEDYQLVKAKYDLLAPLVEQEAEVEEIDAALVKFNETIQPQHDQQLSLDF</sequence>
<feature type="compositionally biased region" description="Acidic residues" evidence="3">
    <location>
        <begin position="568"/>
        <end position="577"/>
    </location>
</feature>
<keyword evidence="5" id="KW-0547">Nucleotide-binding</keyword>
<dbReference type="KEGG" id="seq:SZO_17760"/>
<dbReference type="InterPro" id="IPR006935">
    <property type="entry name" value="Helicase/UvrB_N"/>
</dbReference>
<evidence type="ECO:0000256" key="2">
    <source>
        <dbReference type="SAM" id="Coils"/>
    </source>
</evidence>
<dbReference type="eggNOG" id="COG4646">
    <property type="taxonomic scope" value="Bacteria"/>
</dbReference>
<dbReference type="InterPro" id="IPR052933">
    <property type="entry name" value="DNA_Protect_Modify"/>
</dbReference>
<dbReference type="Pfam" id="PF00271">
    <property type="entry name" value="Helicase_C"/>
    <property type="match status" value="1"/>
</dbReference>
<dbReference type="PROSITE" id="PS51194">
    <property type="entry name" value="HELICASE_CTER"/>
    <property type="match status" value="1"/>
</dbReference>
<evidence type="ECO:0000313" key="6">
    <source>
        <dbReference type="Proteomes" id="UP000001368"/>
    </source>
</evidence>
<dbReference type="SUPFAM" id="SSF52540">
    <property type="entry name" value="P-loop containing nucleoside triphosphate hydrolases"/>
    <property type="match status" value="2"/>
</dbReference>
<dbReference type="GO" id="GO:0009432">
    <property type="term" value="P:SOS response"/>
    <property type="evidence" value="ECO:0007669"/>
    <property type="project" value="UniProtKB-KW"/>
</dbReference>
<proteinExistence type="predicted"/>
<accession>C0MFK4</accession>